<dbReference type="HOGENOM" id="CLU_1590360_0_0_1"/>
<evidence type="ECO:0000313" key="2">
    <source>
        <dbReference type="Proteomes" id="UP000007129"/>
    </source>
</evidence>
<accession>K2R8R5</accession>
<dbReference type="Proteomes" id="UP000007129">
    <property type="component" value="Unassembled WGS sequence"/>
</dbReference>
<evidence type="ECO:0000313" key="1">
    <source>
        <dbReference type="EMBL" id="EKG09282.1"/>
    </source>
</evidence>
<dbReference type="EMBL" id="AHHD01000717">
    <property type="protein sequence ID" value="EKG09282.1"/>
    <property type="molecule type" value="Genomic_DNA"/>
</dbReference>
<dbReference type="InParanoid" id="K2R8R5"/>
<proteinExistence type="predicted"/>
<reference evidence="1 2" key="1">
    <citation type="journal article" date="2012" name="BMC Genomics">
        <title>Tools to kill: Genome of one of the most destructive plant pathogenic fungi Macrophomina phaseolina.</title>
        <authorList>
            <person name="Islam M.S."/>
            <person name="Haque M.S."/>
            <person name="Islam M.M."/>
            <person name="Emdad E.M."/>
            <person name="Halim A."/>
            <person name="Hossen Q.M.M."/>
            <person name="Hossain M.Z."/>
            <person name="Ahmed B."/>
            <person name="Rahim S."/>
            <person name="Rahman M.S."/>
            <person name="Alam M.M."/>
            <person name="Hou S."/>
            <person name="Wan X."/>
            <person name="Saito J.A."/>
            <person name="Alam M."/>
        </authorList>
    </citation>
    <scope>NUCLEOTIDE SEQUENCE [LARGE SCALE GENOMIC DNA]</scope>
    <source>
        <strain evidence="1 2">MS6</strain>
    </source>
</reference>
<feature type="non-terminal residue" evidence="1">
    <location>
        <position position="1"/>
    </location>
</feature>
<organism evidence="1 2">
    <name type="scientific">Macrophomina phaseolina (strain MS6)</name>
    <name type="common">Charcoal rot fungus</name>
    <dbReference type="NCBI Taxonomy" id="1126212"/>
    <lineage>
        <taxon>Eukaryota</taxon>
        <taxon>Fungi</taxon>
        <taxon>Dikarya</taxon>
        <taxon>Ascomycota</taxon>
        <taxon>Pezizomycotina</taxon>
        <taxon>Dothideomycetes</taxon>
        <taxon>Dothideomycetes incertae sedis</taxon>
        <taxon>Botryosphaeriales</taxon>
        <taxon>Botryosphaeriaceae</taxon>
        <taxon>Macrophomina</taxon>
    </lineage>
</organism>
<dbReference type="VEuPathDB" id="FungiDB:MPH_13698"/>
<comment type="caution">
    <text evidence="1">The sequence shown here is derived from an EMBL/GenBank/DDBJ whole genome shotgun (WGS) entry which is preliminary data.</text>
</comment>
<protein>
    <submittedName>
        <fullName evidence="1">Uncharacterized protein</fullName>
    </submittedName>
</protein>
<name>K2R8R5_MACPH</name>
<dbReference type="AlphaFoldDB" id="K2R8R5"/>
<sequence>GNRSSSEALSSLMCHRGLETGMILYRPIDSDCGQDNFVELFRDESYCDSCDEIYSREASTLLSCGIHKAHRNCAKADGVCPDCLPSTDVLPLGALSFLNWCGSIFCHEAKELRIHGVVNLAGSGIDYVLVSAHVSQQEKFWYSLVNLRRIFGDDTVQAAMKKFAECSI</sequence>
<gene>
    <name evidence="1" type="ORF">MPH_13698</name>
</gene>